<dbReference type="AlphaFoldDB" id="A0A3D9IA53"/>
<name>A0A3D9IA53_9BACL</name>
<dbReference type="EMBL" id="QRDY01000008">
    <property type="protein sequence ID" value="RED58515.1"/>
    <property type="molecule type" value="Genomic_DNA"/>
</dbReference>
<comment type="caution">
    <text evidence="1">The sequence shown here is derived from an EMBL/GenBank/DDBJ whole genome shotgun (WGS) entry which is preliminary data.</text>
</comment>
<gene>
    <name evidence="1" type="ORF">DFP95_10839</name>
</gene>
<dbReference type="Proteomes" id="UP000256869">
    <property type="component" value="Unassembled WGS sequence"/>
</dbReference>
<keyword evidence="2" id="KW-1185">Reference proteome</keyword>
<evidence type="ECO:0000313" key="1">
    <source>
        <dbReference type="EMBL" id="RED58515.1"/>
    </source>
</evidence>
<reference evidence="1 2" key="1">
    <citation type="submission" date="2018-07" db="EMBL/GenBank/DDBJ databases">
        <title>Genomic Encyclopedia of Type Strains, Phase III (KMG-III): the genomes of soil and plant-associated and newly described type strains.</title>
        <authorList>
            <person name="Whitman W."/>
        </authorList>
    </citation>
    <scope>NUCLEOTIDE SEQUENCE [LARGE SCALE GENOMIC DNA]</scope>
    <source>
        <strain evidence="1 2">CECT 8236</strain>
    </source>
</reference>
<protein>
    <submittedName>
        <fullName evidence="1">Uncharacterized protein</fullName>
    </submittedName>
</protein>
<evidence type="ECO:0000313" key="2">
    <source>
        <dbReference type="Proteomes" id="UP000256869"/>
    </source>
</evidence>
<accession>A0A3D9IA53</accession>
<sequence>MSRILRDTYGSEKFLKIFQCFIQEVKILTQYRPDDQNEMIMDFIGLARIACSETWSCPNCLKKYEFRHCYGDLDKTIHAIEINCDLCGDNFTFTENDDTISYFNSHVFNKVNNLRSWGKGLDIKLFSNLASAAMLTVDSSSGRPVLWLDRQRVKSVKEVDRYWKWAKNEWKRRCEQS</sequence>
<organism evidence="1 2">
    <name type="scientific">Cohnella lupini</name>
    <dbReference type="NCBI Taxonomy" id="1294267"/>
    <lineage>
        <taxon>Bacteria</taxon>
        <taxon>Bacillati</taxon>
        <taxon>Bacillota</taxon>
        <taxon>Bacilli</taxon>
        <taxon>Bacillales</taxon>
        <taxon>Paenibacillaceae</taxon>
        <taxon>Cohnella</taxon>
    </lineage>
</organism>
<proteinExistence type="predicted"/>